<sequence>MDYTEVIVKIDNYLKKNISEGRYLHSIKVAEMSSLIAKLTRNDMDIAYISGLAHDIAREFKVRDLKEQISKFNIFSEEFLKMPQLYHGPVGAAFVKEEFSIINSDILEAIMFHTVGFPNMCNNAKIIYVADYISLDRTHIDKGLREAILNKSLDKMVLDVINLSKDFLISKGNSLVKETEDMYKSLMEINFEKK</sequence>
<evidence type="ECO:0000256" key="4">
    <source>
        <dbReference type="ARBA" id="ARBA00022801"/>
    </source>
</evidence>
<dbReference type="Proteomes" id="UP000323824">
    <property type="component" value="Chromosome"/>
</dbReference>
<evidence type="ECO:0000256" key="3">
    <source>
        <dbReference type="ARBA" id="ARBA00022741"/>
    </source>
</evidence>
<dbReference type="KEGG" id="sper:EW093_16445"/>
<protein>
    <recommendedName>
        <fullName evidence="1">bis(5'-nucleosyl)-tetraphosphatase (symmetrical)</fullName>
        <ecNumber evidence="1">3.6.1.41</ecNumber>
    </recommendedName>
</protein>
<organism evidence="8 9">
    <name type="scientific">Thiospirochaeta perfilievii</name>
    <dbReference type="NCBI Taxonomy" id="252967"/>
    <lineage>
        <taxon>Bacteria</taxon>
        <taxon>Pseudomonadati</taxon>
        <taxon>Spirochaetota</taxon>
        <taxon>Spirochaetia</taxon>
        <taxon>Spirochaetales</taxon>
        <taxon>Spirochaetaceae</taxon>
        <taxon>Thiospirochaeta</taxon>
    </lineage>
</organism>
<feature type="domain" description="HD/PDEase" evidence="7">
    <location>
        <begin position="18"/>
        <end position="145"/>
    </location>
</feature>
<keyword evidence="3" id="KW-0547">Nucleotide-binding</keyword>
<dbReference type="InterPro" id="IPR003607">
    <property type="entry name" value="HD/PDEase_dom"/>
</dbReference>
<comment type="catalytic activity">
    <reaction evidence="6">
        <text>P(1),P(4)-bis(5'-adenosyl) tetraphosphate + H2O = 2 ADP + 2 H(+)</text>
        <dbReference type="Rhea" id="RHEA:24252"/>
        <dbReference type="ChEBI" id="CHEBI:15377"/>
        <dbReference type="ChEBI" id="CHEBI:15378"/>
        <dbReference type="ChEBI" id="CHEBI:58141"/>
        <dbReference type="ChEBI" id="CHEBI:456216"/>
        <dbReference type="EC" id="3.6.1.41"/>
    </reaction>
</comment>
<dbReference type="InterPro" id="IPR006674">
    <property type="entry name" value="HD_domain"/>
</dbReference>
<keyword evidence="4" id="KW-0378">Hydrolase</keyword>
<dbReference type="RefSeq" id="WP_149569441.1">
    <property type="nucleotide sequence ID" value="NZ_CP035807.1"/>
</dbReference>
<proteinExistence type="predicted"/>
<evidence type="ECO:0000313" key="9">
    <source>
        <dbReference type="Proteomes" id="UP000323824"/>
    </source>
</evidence>
<dbReference type="CDD" id="cd00077">
    <property type="entry name" value="HDc"/>
    <property type="match status" value="1"/>
</dbReference>
<dbReference type="GO" id="GO:0008803">
    <property type="term" value="F:bis(5'-nucleosyl)-tetraphosphatase (symmetrical) activity"/>
    <property type="evidence" value="ECO:0007669"/>
    <property type="project" value="UniProtKB-EC"/>
</dbReference>
<dbReference type="SUPFAM" id="SSF109604">
    <property type="entry name" value="HD-domain/PDEase-like"/>
    <property type="match status" value="1"/>
</dbReference>
<evidence type="ECO:0000313" key="8">
    <source>
        <dbReference type="EMBL" id="QEN06208.1"/>
    </source>
</evidence>
<dbReference type="GO" id="GO:0046872">
    <property type="term" value="F:metal ion binding"/>
    <property type="evidence" value="ECO:0007669"/>
    <property type="project" value="UniProtKB-KW"/>
</dbReference>
<dbReference type="PANTHER" id="PTHR35795">
    <property type="entry name" value="SLR1885 PROTEIN"/>
    <property type="match status" value="1"/>
</dbReference>
<gene>
    <name evidence="8" type="ORF">EW093_16445</name>
</gene>
<evidence type="ECO:0000256" key="2">
    <source>
        <dbReference type="ARBA" id="ARBA00022723"/>
    </source>
</evidence>
<dbReference type="SMART" id="SM00471">
    <property type="entry name" value="HDc"/>
    <property type="match status" value="1"/>
</dbReference>
<keyword evidence="2" id="KW-0479">Metal-binding</keyword>
<dbReference type="InterPro" id="IPR005249">
    <property type="entry name" value="YqeK"/>
</dbReference>
<dbReference type="AlphaFoldDB" id="A0A5C1QFR3"/>
<reference evidence="8 9" key="1">
    <citation type="submission" date="2019-02" db="EMBL/GenBank/DDBJ databases">
        <authorList>
            <person name="Fomenkov A."/>
            <person name="Dubinina G."/>
            <person name="Grabovich M."/>
            <person name="Vincze T."/>
            <person name="Roberts R.J."/>
        </authorList>
    </citation>
    <scope>NUCLEOTIDE SEQUENCE [LARGE SCALE GENOMIC DNA]</scope>
    <source>
        <strain evidence="8 9">P</strain>
    </source>
</reference>
<name>A0A5C1QFR3_9SPIO</name>
<dbReference type="Pfam" id="PF01966">
    <property type="entry name" value="HD"/>
    <property type="match status" value="1"/>
</dbReference>
<keyword evidence="5" id="KW-0408">Iron</keyword>
<dbReference type="OrthoDB" id="5295945at2"/>
<evidence type="ECO:0000259" key="7">
    <source>
        <dbReference type="SMART" id="SM00471"/>
    </source>
</evidence>
<evidence type="ECO:0000256" key="6">
    <source>
        <dbReference type="ARBA" id="ARBA00049417"/>
    </source>
</evidence>
<dbReference type="PANTHER" id="PTHR35795:SF1">
    <property type="entry name" value="BIS(5'-NUCLEOSYL)-TETRAPHOSPHATASE, SYMMETRICAL"/>
    <property type="match status" value="1"/>
</dbReference>
<reference evidence="8 9" key="2">
    <citation type="submission" date="2019-09" db="EMBL/GenBank/DDBJ databases">
        <title>Complete Genome Sequence and Methylome Analysis of free living Spirochaetas.</title>
        <authorList>
            <person name="Leshcheva N."/>
            <person name="Mikheeva N."/>
        </authorList>
    </citation>
    <scope>NUCLEOTIDE SEQUENCE [LARGE SCALE GENOMIC DNA]</scope>
    <source>
        <strain evidence="8 9">P</strain>
    </source>
</reference>
<dbReference type="EMBL" id="CP035807">
    <property type="protein sequence ID" value="QEN06208.1"/>
    <property type="molecule type" value="Genomic_DNA"/>
</dbReference>
<evidence type="ECO:0000256" key="1">
    <source>
        <dbReference type="ARBA" id="ARBA00012506"/>
    </source>
</evidence>
<dbReference type="NCBIfam" id="TIGR00488">
    <property type="entry name" value="bis(5'-nucleosyl)-tetraphosphatase (symmetrical) YqeK"/>
    <property type="match status" value="1"/>
</dbReference>
<dbReference type="GO" id="GO:0000166">
    <property type="term" value="F:nucleotide binding"/>
    <property type="evidence" value="ECO:0007669"/>
    <property type="project" value="UniProtKB-KW"/>
</dbReference>
<dbReference type="InterPro" id="IPR051094">
    <property type="entry name" value="Diverse_Catalytic_Enzymes"/>
</dbReference>
<dbReference type="EC" id="3.6.1.41" evidence="1"/>
<dbReference type="Gene3D" id="1.10.3210.10">
    <property type="entry name" value="Hypothetical protein af1432"/>
    <property type="match status" value="1"/>
</dbReference>
<accession>A0A5C1QFR3</accession>
<keyword evidence="9" id="KW-1185">Reference proteome</keyword>
<evidence type="ECO:0000256" key="5">
    <source>
        <dbReference type="ARBA" id="ARBA00023004"/>
    </source>
</evidence>